<comment type="caution">
    <text evidence="1">The sequence shown here is derived from an EMBL/GenBank/DDBJ whole genome shotgun (WGS) entry which is preliminary data.</text>
</comment>
<organism evidence="1 2">
    <name type="scientific">Pagothenia borchgrevinki</name>
    <name type="common">Bald rockcod</name>
    <name type="synonym">Trematomus borchgrevinki</name>
    <dbReference type="NCBI Taxonomy" id="8213"/>
    <lineage>
        <taxon>Eukaryota</taxon>
        <taxon>Metazoa</taxon>
        <taxon>Chordata</taxon>
        <taxon>Craniata</taxon>
        <taxon>Vertebrata</taxon>
        <taxon>Euteleostomi</taxon>
        <taxon>Actinopterygii</taxon>
        <taxon>Neopterygii</taxon>
        <taxon>Teleostei</taxon>
        <taxon>Neoteleostei</taxon>
        <taxon>Acanthomorphata</taxon>
        <taxon>Eupercaria</taxon>
        <taxon>Perciformes</taxon>
        <taxon>Notothenioidei</taxon>
        <taxon>Nototheniidae</taxon>
        <taxon>Pagothenia</taxon>
    </lineage>
</organism>
<reference evidence="1 2" key="1">
    <citation type="journal article" date="2022" name="G3 (Bethesda)">
        <title>Evaluating Illumina-, Nanopore-, and PacBio-based genome assembly strategies with the bald notothen, Trematomus borchgrevinki.</title>
        <authorList>
            <person name="Rayamajhi N."/>
            <person name="Cheng C.C."/>
            <person name="Catchen J.M."/>
        </authorList>
    </citation>
    <scope>NUCLEOTIDE SEQUENCE [LARGE SCALE GENOMIC DNA]</scope>
    <source>
        <strain evidence="1">AGRC-2024</strain>
    </source>
</reference>
<name>A0ABD2GVC2_PAGBO</name>
<reference evidence="1 2" key="2">
    <citation type="journal article" date="2024" name="G3 (Bethesda)">
        <title>The genome of the cryopelagic Antarctic bald notothen, Trematomus borchgrevinki.</title>
        <authorList>
            <person name="Rayamajhi N."/>
            <person name="Rivera-Colon A.G."/>
            <person name="Minhas B.F."/>
            <person name="Cheng C.C."/>
            <person name="Catchen J.M."/>
        </authorList>
    </citation>
    <scope>NUCLEOTIDE SEQUENCE [LARGE SCALE GENOMIC DNA]</scope>
    <source>
        <strain evidence="1">AGRC-2024</strain>
    </source>
</reference>
<gene>
    <name evidence="1" type="ORF">OYC64_010333</name>
</gene>
<keyword evidence="2" id="KW-1185">Reference proteome</keyword>
<evidence type="ECO:0000313" key="1">
    <source>
        <dbReference type="EMBL" id="KAL3058129.1"/>
    </source>
</evidence>
<dbReference type="EMBL" id="JBIYXZ010002074">
    <property type="protein sequence ID" value="KAL3058129.1"/>
    <property type="molecule type" value="Genomic_DNA"/>
</dbReference>
<evidence type="ECO:0000313" key="2">
    <source>
        <dbReference type="Proteomes" id="UP001619887"/>
    </source>
</evidence>
<dbReference type="Proteomes" id="UP001619887">
    <property type="component" value="Unassembled WGS sequence"/>
</dbReference>
<protein>
    <submittedName>
        <fullName evidence="1">Uncharacterized protein</fullName>
    </submittedName>
</protein>
<proteinExistence type="predicted"/>
<accession>A0ABD2GVC2</accession>
<sequence length="10" mass="1194">MNLELLVLSY</sequence>